<keyword evidence="2" id="KW-1185">Reference proteome</keyword>
<dbReference type="PROSITE" id="PS51257">
    <property type="entry name" value="PROKAR_LIPOPROTEIN"/>
    <property type="match status" value="1"/>
</dbReference>
<protein>
    <recommendedName>
        <fullName evidence="3">Lipoprotein</fullName>
    </recommendedName>
</protein>
<evidence type="ECO:0008006" key="3">
    <source>
        <dbReference type="Google" id="ProtNLM"/>
    </source>
</evidence>
<dbReference type="AlphaFoldDB" id="D3FV09"/>
<evidence type="ECO:0000313" key="2">
    <source>
        <dbReference type="Proteomes" id="UP000001544"/>
    </source>
</evidence>
<dbReference type="RefSeq" id="WP_012959713.1">
    <property type="nucleotide sequence ID" value="NC_013791.2"/>
</dbReference>
<dbReference type="KEGG" id="bpf:BpOF4_01840"/>
<accession>D3FV09</accession>
<dbReference type="EMBL" id="CP001878">
    <property type="protein sequence ID" value="ADC48435.1"/>
    <property type="molecule type" value="Genomic_DNA"/>
</dbReference>
<dbReference type="Proteomes" id="UP000001544">
    <property type="component" value="Chromosome"/>
</dbReference>
<dbReference type="HOGENOM" id="CLU_1691994_0_0_9"/>
<name>D3FV09_ALKPO</name>
<dbReference type="eggNOG" id="ENOG502ZXRW">
    <property type="taxonomic scope" value="Bacteria"/>
</dbReference>
<evidence type="ECO:0000313" key="1">
    <source>
        <dbReference type="EMBL" id="ADC48435.1"/>
    </source>
</evidence>
<gene>
    <name evidence="1" type="ordered locus">BpOF4_01840</name>
</gene>
<sequence>MKAQMKMKLEIKSKVKWFFLLLIFLLSGCGPSLEVIIDEEATRLIVDEERSLLTIYTRFENPTAIPSGPLSVQFHINDENLLDQLDQESPFAFMDREGNLETFNIKPNGSYFISESFAYQVEEPIDELQGLIEVAVLDESETELARMTVNQVTTE</sequence>
<organism evidence="1 2">
    <name type="scientific">Alkalihalophilus pseudofirmus (strain ATCC BAA-2126 / JCM 17055 / OF4)</name>
    <name type="common">Bacillus pseudofirmus</name>
    <dbReference type="NCBI Taxonomy" id="398511"/>
    <lineage>
        <taxon>Bacteria</taxon>
        <taxon>Bacillati</taxon>
        <taxon>Bacillota</taxon>
        <taxon>Bacilli</taxon>
        <taxon>Bacillales</taxon>
        <taxon>Bacillaceae</taxon>
        <taxon>Alkalihalophilus</taxon>
    </lineage>
</organism>
<reference evidence="1 2" key="1">
    <citation type="journal article" date="2011" name="Environ. Microbiol.">
        <title>Genome of alkaliphilic Bacillus pseudofirmus OF4 reveals adaptations that support the ability to grow in an external pH range from 7.5 to 11.4.</title>
        <authorList>
            <person name="Janto B."/>
            <person name="Ahmed A."/>
            <person name="Ito M."/>
            <person name="Liu J."/>
            <person name="Hicks D.B."/>
            <person name="Pagni S."/>
            <person name="Fackelmayer O.J."/>
            <person name="Smith T.A."/>
            <person name="Earl J."/>
            <person name="Elbourne L.D."/>
            <person name="Hassan K."/>
            <person name="Paulsen I.T."/>
            <person name="Kolsto A.B."/>
            <person name="Tourasse N.J."/>
            <person name="Ehrlich G.D."/>
            <person name="Boissy R."/>
            <person name="Ivey D.M."/>
            <person name="Li G."/>
            <person name="Xue Y."/>
            <person name="Ma Y."/>
            <person name="Hu F.Z."/>
            <person name="Krulwich T.A."/>
        </authorList>
    </citation>
    <scope>NUCLEOTIDE SEQUENCE [LARGE SCALE GENOMIC DNA]</scope>
    <source>
        <strain evidence="2">ATCC BAA-2126 / JCM 17055 / OF4</strain>
    </source>
</reference>
<dbReference type="STRING" id="398511.BpOF4_01840"/>
<proteinExistence type="predicted"/>